<gene>
    <name evidence="2" type="ORF">EB1_35430</name>
</gene>
<protein>
    <recommendedName>
        <fullName evidence="4">RHS repeat-associated core domain-containing protein</fullName>
    </recommendedName>
</protein>
<dbReference type="Proteomes" id="UP000321245">
    <property type="component" value="Unassembled WGS sequence"/>
</dbReference>
<evidence type="ECO:0000313" key="3">
    <source>
        <dbReference type="Proteomes" id="UP000321245"/>
    </source>
</evidence>
<keyword evidence="3" id="KW-1185">Reference proteome</keyword>
<dbReference type="EMBL" id="BJXC01000056">
    <property type="protein sequence ID" value="GEM53753.1"/>
    <property type="molecule type" value="Genomic_DNA"/>
</dbReference>
<proteinExistence type="predicted"/>
<dbReference type="STRING" id="1218108.GCA_000382425_03604"/>
<evidence type="ECO:0000256" key="1">
    <source>
        <dbReference type="SAM" id="MobiDB-lite"/>
    </source>
</evidence>
<dbReference type="InterPro" id="IPR022385">
    <property type="entry name" value="Rhs_assc_core"/>
</dbReference>
<feature type="region of interest" description="Disordered" evidence="1">
    <location>
        <begin position="129"/>
        <end position="149"/>
    </location>
</feature>
<evidence type="ECO:0000313" key="2">
    <source>
        <dbReference type="EMBL" id="GEM53753.1"/>
    </source>
</evidence>
<sequence>MNIYDYGARNYDPALGRWFNVDPLAEKMRRHSPYNYAFNNPVFFIDPDGMAPEDIIFRMQTKDGKNYDFTYKKGNFYHPDGRRYDPGKEKVGNGTMYKYLTALRKIENSGDSELKNQLNTLVESDNKHIVQSTDGGSGVRSDSEIGTNNSEIDKKVRDGESVGTLTSFNFSDSEKRRFEEIEKIPSSTLSTVVHEMQHQYDYETGNMKDEVQWKDQMKRQGISIRNNKHLSPTEKRAVSNENRVRKSQYKRTTYGGKKIL</sequence>
<organism evidence="2 3">
    <name type="scientific">Empedobacter brevis NBRC 14943 = ATCC 43319</name>
    <dbReference type="NCBI Taxonomy" id="1218108"/>
    <lineage>
        <taxon>Bacteria</taxon>
        <taxon>Pseudomonadati</taxon>
        <taxon>Bacteroidota</taxon>
        <taxon>Flavobacteriia</taxon>
        <taxon>Flavobacteriales</taxon>
        <taxon>Weeksellaceae</taxon>
        <taxon>Empedobacter</taxon>
    </lineage>
</organism>
<dbReference type="Gene3D" id="2.180.10.10">
    <property type="entry name" value="RHS repeat-associated core"/>
    <property type="match status" value="1"/>
</dbReference>
<reference evidence="2 3" key="1">
    <citation type="submission" date="2019-07" db="EMBL/GenBank/DDBJ databases">
        <title>Whole genome shotgun sequence of Empedobacter brevis NBRC 14943.</title>
        <authorList>
            <person name="Hosoyama A."/>
            <person name="Uohara A."/>
            <person name="Ohji S."/>
            <person name="Ichikawa N."/>
        </authorList>
    </citation>
    <scope>NUCLEOTIDE SEQUENCE [LARGE SCALE GENOMIC DNA]</scope>
    <source>
        <strain evidence="2 3">NBRC 14943</strain>
    </source>
</reference>
<dbReference type="AlphaFoldDB" id="A0A511NLS5"/>
<name>A0A511NLS5_9FLAO</name>
<accession>A0A511NLS5</accession>
<comment type="caution">
    <text evidence="2">The sequence shown here is derived from an EMBL/GenBank/DDBJ whole genome shotgun (WGS) entry which is preliminary data.</text>
</comment>
<dbReference type="NCBIfam" id="TIGR03696">
    <property type="entry name" value="Rhs_assc_core"/>
    <property type="match status" value="1"/>
</dbReference>
<evidence type="ECO:0008006" key="4">
    <source>
        <dbReference type="Google" id="ProtNLM"/>
    </source>
</evidence>